<feature type="transmembrane region" description="Helical" evidence="5">
    <location>
        <begin position="114"/>
        <end position="139"/>
    </location>
</feature>
<feature type="non-terminal residue" evidence="7">
    <location>
        <position position="149"/>
    </location>
</feature>
<proteinExistence type="predicted"/>
<feature type="transmembrane region" description="Helical" evidence="5">
    <location>
        <begin position="6"/>
        <end position="26"/>
    </location>
</feature>
<evidence type="ECO:0000313" key="7">
    <source>
        <dbReference type="EMBL" id="CAE8605995.1"/>
    </source>
</evidence>
<reference evidence="7" key="1">
    <citation type="submission" date="2021-02" db="EMBL/GenBank/DDBJ databases">
        <authorList>
            <person name="Dougan E. K."/>
            <person name="Rhodes N."/>
            <person name="Thang M."/>
            <person name="Chan C."/>
        </authorList>
    </citation>
    <scope>NUCLEOTIDE SEQUENCE</scope>
</reference>
<protein>
    <recommendedName>
        <fullName evidence="6">Ion transport domain-containing protein</fullName>
    </recommendedName>
</protein>
<evidence type="ECO:0000313" key="8">
    <source>
        <dbReference type="Proteomes" id="UP000654075"/>
    </source>
</evidence>
<dbReference type="Gene3D" id="1.10.287.70">
    <property type="match status" value="1"/>
</dbReference>
<dbReference type="EMBL" id="CAJNNV010018501">
    <property type="protein sequence ID" value="CAE8605995.1"/>
    <property type="molecule type" value="Genomic_DNA"/>
</dbReference>
<evidence type="ECO:0000256" key="2">
    <source>
        <dbReference type="ARBA" id="ARBA00022692"/>
    </source>
</evidence>
<dbReference type="InterPro" id="IPR005821">
    <property type="entry name" value="Ion_trans_dom"/>
</dbReference>
<feature type="transmembrane region" description="Helical" evidence="5">
    <location>
        <begin position="47"/>
        <end position="65"/>
    </location>
</feature>
<sequence>ASQSSVLAFSSCQVVFNAIFMVELGLRIRADGLRYCSPCNPLGFFDSVIIVLGMVDAIVAIVVAIDGSEEKIASLNLGPMRLLRYLRILRVLRIFVMFKELRLLIQGLFNSVSAVLWACLLLGIVMYFGSLFCCILLGGNPNLQNYFGS</sequence>
<dbReference type="InterPro" id="IPR043203">
    <property type="entry name" value="VGCC_Ca_Na"/>
</dbReference>
<dbReference type="Pfam" id="PF00520">
    <property type="entry name" value="Ion_trans"/>
    <property type="match status" value="1"/>
</dbReference>
<dbReference type="GO" id="GO:0005248">
    <property type="term" value="F:voltage-gated sodium channel activity"/>
    <property type="evidence" value="ECO:0007669"/>
    <property type="project" value="TreeGrafter"/>
</dbReference>
<dbReference type="AlphaFoldDB" id="A0A813EWG7"/>
<dbReference type="SUPFAM" id="SSF81324">
    <property type="entry name" value="Voltage-gated potassium channels"/>
    <property type="match status" value="1"/>
</dbReference>
<keyword evidence="8" id="KW-1185">Reference proteome</keyword>
<keyword evidence="3 5" id="KW-1133">Transmembrane helix</keyword>
<dbReference type="GO" id="GO:0001518">
    <property type="term" value="C:voltage-gated sodium channel complex"/>
    <property type="evidence" value="ECO:0007669"/>
    <property type="project" value="TreeGrafter"/>
</dbReference>
<comment type="subcellular location">
    <subcellularLocation>
        <location evidence="1">Membrane</location>
        <topology evidence="1">Multi-pass membrane protein</topology>
    </subcellularLocation>
</comment>
<keyword evidence="4 5" id="KW-0472">Membrane</keyword>
<keyword evidence="2 5" id="KW-0812">Transmembrane</keyword>
<feature type="domain" description="Ion transport" evidence="6">
    <location>
        <begin position="10"/>
        <end position="141"/>
    </location>
</feature>
<gene>
    <name evidence="7" type="ORF">PGLA1383_LOCUS24014</name>
</gene>
<evidence type="ECO:0000256" key="5">
    <source>
        <dbReference type="SAM" id="Phobius"/>
    </source>
</evidence>
<dbReference type="PANTHER" id="PTHR10037">
    <property type="entry name" value="VOLTAGE-GATED CATION CHANNEL CALCIUM AND SODIUM"/>
    <property type="match status" value="1"/>
</dbReference>
<comment type="caution">
    <text evidence="7">The sequence shown here is derived from an EMBL/GenBank/DDBJ whole genome shotgun (WGS) entry which is preliminary data.</text>
</comment>
<evidence type="ECO:0000256" key="1">
    <source>
        <dbReference type="ARBA" id="ARBA00004141"/>
    </source>
</evidence>
<name>A0A813EWG7_POLGL</name>
<feature type="non-terminal residue" evidence="7">
    <location>
        <position position="1"/>
    </location>
</feature>
<evidence type="ECO:0000256" key="3">
    <source>
        <dbReference type="ARBA" id="ARBA00022989"/>
    </source>
</evidence>
<evidence type="ECO:0000256" key="4">
    <source>
        <dbReference type="ARBA" id="ARBA00023136"/>
    </source>
</evidence>
<dbReference type="OrthoDB" id="416690at2759"/>
<organism evidence="7 8">
    <name type="scientific">Polarella glacialis</name>
    <name type="common">Dinoflagellate</name>
    <dbReference type="NCBI Taxonomy" id="89957"/>
    <lineage>
        <taxon>Eukaryota</taxon>
        <taxon>Sar</taxon>
        <taxon>Alveolata</taxon>
        <taxon>Dinophyceae</taxon>
        <taxon>Suessiales</taxon>
        <taxon>Suessiaceae</taxon>
        <taxon>Polarella</taxon>
    </lineage>
</organism>
<dbReference type="Proteomes" id="UP000654075">
    <property type="component" value="Unassembled WGS sequence"/>
</dbReference>
<accession>A0A813EWG7</accession>
<evidence type="ECO:0000259" key="6">
    <source>
        <dbReference type="Pfam" id="PF00520"/>
    </source>
</evidence>
<dbReference type="PANTHER" id="PTHR10037:SF62">
    <property type="entry name" value="SODIUM CHANNEL PROTEIN 60E"/>
    <property type="match status" value="1"/>
</dbReference>